<dbReference type="EMBL" id="CP030918">
    <property type="protein sequence ID" value="AXC50852.1"/>
    <property type="molecule type" value="Genomic_DNA"/>
</dbReference>
<dbReference type="SUPFAM" id="SSF52540">
    <property type="entry name" value="P-loop containing nucleoside triphosphate hydrolases"/>
    <property type="match status" value="1"/>
</dbReference>
<dbReference type="OrthoDB" id="7540582at2"/>
<evidence type="ECO:0000313" key="2">
    <source>
        <dbReference type="Proteomes" id="UP000252023"/>
    </source>
</evidence>
<evidence type="ECO:0008006" key="3">
    <source>
        <dbReference type="Google" id="ProtNLM"/>
    </source>
</evidence>
<dbReference type="Gene3D" id="3.40.50.300">
    <property type="entry name" value="P-loop containing nucleotide triphosphate hydrolases"/>
    <property type="match status" value="1"/>
</dbReference>
<proteinExistence type="predicted"/>
<gene>
    <name evidence="1" type="ORF">DRW48_15250</name>
</gene>
<protein>
    <recommendedName>
        <fullName evidence="3">Sulfotransferase domain-containing protein</fullName>
    </recommendedName>
</protein>
<dbReference type="KEGG" id="pars:DRW48_15250"/>
<dbReference type="Proteomes" id="UP000252023">
    <property type="component" value="Chromosome"/>
</dbReference>
<accession>A0A344PN97</accession>
<dbReference type="RefSeq" id="WP_114077140.1">
    <property type="nucleotide sequence ID" value="NZ_CP030918.1"/>
</dbReference>
<reference evidence="2" key="1">
    <citation type="submission" date="2018-07" db="EMBL/GenBank/DDBJ databases">
        <title>Genome sequencing of Paracoccus sp. SC2-6.</title>
        <authorList>
            <person name="Heo J."/>
            <person name="Kim S.-J."/>
            <person name="Kwon S.-W."/>
        </authorList>
    </citation>
    <scope>NUCLEOTIDE SEQUENCE [LARGE SCALE GENOMIC DNA]</scope>
    <source>
        <strain evidence="2">SC2-6</strain>
    </source>
</reference>
<name>A0A344PN97_9RHOB</name>
<dbReference type="AlphaFoldDB" id="A0A344PN97"/>
<evidence type="ECO:0000313" key="1">
    <source>
        <dbReference type="EMBL" id="AXC50852.1"/>
    </source>
</evidence>
<organism evidence="1 2">
    <name type="scientific">Paracoccus suum</name>
    <dbReference type="NCBI Taxonomy" id="2259340"/>
    <lineage>
        <taxon>Bacteria</taxon>
        <taxon>Pseudomonadati</taxon>
        <taxon>Pseudomonadota</taxon>
        <taxon>Alphaproteobacteria</taxon>
        <taxon>Rhodobacterales</taxon>
        <taxon>Paracoccaceae</taxon>
        <taxon>Paracoccus</taxon>
    </lineage>
</organism>
<sequence length="318" mass="36659">MLYLHIGTQKTGSSTIQHFLRSNDSVLREKGFRFVRAVRGWIDHNKVARELRSNSVDTPRFDAVVAELREASEPNAILSAEEFFHKRAARRMGEHLPREIIENSRVIVYLRRPDDLIEALYKQRLKTAAIEPRPMRYLRDSAFEIDYLTVLTAFEEVFGRERITVRPYRRDLLINRDIIDDFLHVLGLDDLAALPREMPEDNPTFSAAVSDLMGDYVRHGGVNSARLNQVLAAQDMPMIRRSGDVYNAPQRRELLEQGAEAFDTICKRYGEHLRPVFAMPDFDAMGDKGYPTWRQWSDLHQAAGRAMMKAIGEIQKKS</sequence>
<keyword evidence="2" id="KW-1185">Reference proteome</keyword>
<dbReference type="InterPro" id="IPR027417">
    <property type="entry name" value="P-loop_NTPase"/>
</dbReference>